<accession>A0A8K0NTZ9</accession>
<reference evidence="3" key="1">
    <citation type="submission" date="2020-04" db="EMBL/GenBank/DDBJ databases">
        <title>Analysis of mating type loci in Filobasidium floriforme.</title>
        <authorList>
            <person name="Nowrousian M."/>
        </authorList>
    </citation>
    <scope>NUCLEOTIDE SEQUENCE</scope>
    <source>
        <strain evidence="3">CBS 6242</strain>
    </source>
</reference>
<feature type="compositionally biased region" description="Basic and acidic residues" evidence="1">
    <location>
        <begin position="595"/>
        <end position="615"/>
    </location>
</feature>
<evidence type="ECO:0000313" key="4">
    <source>
        <dbReference type="Proteomes" id="UP000812966"/>
    </source>
</evidence>
<proteinExistence type="predicted"/>
<evidence type="ECO:0000256" key="1">
    <source>
        <dbReference type="SAM" id="MobiDB-lite"/>
    </source>
</evidence>
<dbReference type="InterPro" id="IPR007180">
    <property type="entry name" value="DUF382"/>
</dbReference>
<feature type="compositionally biased region" description="Polar residues" evidence="1">
    <location>
        <begin position="445"/>
        <end position="457"/>
    </location>
</feature>
<dbReference type="SMART" id="SM00581">
    <property type="entry name" value="PSP"/>
    <property type="match status" value="1"/>
</dbReference>
<dbReference type="AlphaFoldDB" id="A0A8K0NTZ9"/>
<feature type="region of interest" description="Disordered" evidence="1">
    <location>
        <begin position="1"/>
        <end position="93"/>
    </location>
</feature>
<feature type="compositionally biased region" description="Polar residues" evidence="1">
    <location>
        <begin position="78"/>
        <end position="87"/>
    </location>
</feature>
<feature type="compositionally biased region" description="Basic residues" evidence="1">
    <location>
        <begin position="32"/>
        <end position="42"/>
    </location>
</feature>
<feature type="domain" description="PSP proline-rich" evidence="2">
    <location>
        <begin position="304"/>
        <end position="357"/>
    </location>
</feature>
<dbReference type="InterPro" id="IPR052584">
    <property type="entry name" value="U2_snRNP_Complex_Component"/>
</dbReference>
<feature type="region of interest" description="Disordered" evidence="1">
    <location>
        <begin position="516"/>
        <end position="615"/>
    </location>
</feature>
<comment type="caution">
    <text evidence="3">The sequence shown here is derived from an EMBL/GenBank/DDBJ whole genome shotgun (WGS) entry which is preliminary data.</text>
</comment>
<evidence type="ECO:0000313" key="3">
    <source>
        <dbReference type="EMBL" id="KAG7579943.1"/>
    </source>
</evidence>
<sequence>MAGSLIPTAAQDGDGAMPSAPPKLGGGAKSKNQLRRMKAKAKKIADQGIDKSNGVKVERGAEEDQVKEEDDVPMPASSEDSVSSQAMSLDPNDPAMAMFSSVFQKFQGDVVDQIMSDEAVDSGPNKAEVIYSDEEDDDDEDRERALANQQRLSKKKKRQLAKLSVAELKQLVSKPEVVEWVDCDARDPRLLVSLKAYRNTVPVPVHWSAKREYLSGKRGIEKAPFQLPPWIADTGIADQRDAIKEKEATMSLKQKTRERVQPKMGKIDIDYQKLHDAFFRYQTKPSMSKFGEAYYEGKELETDLKMKKPGELSEELKEALSIPPLAPPPWLIAMQRYGPPPSYPNLRIAGLNAPIPAGAQWGFHPGGWGRPMVDEYNRPLYGDPFGVLGDQDGQSGDDIEKELWGQLEPEAEESEEEESEDEEEDEEDLITSGHAPDEGLRTPSGMETPSGMQTAISTVPGGLETPDFLQLRKDAGPAESEVSATPVPRELYQVIPERQTSSRGFMGSSTTYDVAGLGAGGSGGPRVLGQDDRGTKRKAGVEMAVDPDDLEGLSQEELRARYDASKSQSNRVHVPGADVDRREFDDVIAQAKKSRTSERGRGGDRDRREKEKFKF</sequence>
<protein>
    <recommendedName>
        <fullName evidence="2">PSP proline-rich domain-containing protein</fullName>
    </recommendedName>
</protein>
<evidence type="ECO:0000259" key="2">
    <source>
        <dbReference type="SMART" id="SM00581"/>
    </source>
</evidence>
<dbReference type="Pfam" id="PF04037">
    <property type="entry name" value="DUF382"/>
    <property type="match status" value="1"/>
</dbReference>
<dbReference type="EMBL" id="JABELV010000002">
    <property type="protein sequence ID" value="KAG7579943.1"/>
    <property type="molecule type" value="Genomic_DNA"/>
</dbReference>
<feature type="region of interest" description="Disordered" evidence="1">
    <location>
        <begin position="472"/>
        <end position="491"/>
    </location>
</feature>
<feature type="compositionally biased region" description="Acidic residues" evidence="1">
    <location>
        <begin position="409"/>
        <end position="429"/>
    </location>
</feature>
<name>A0A8K0NTZ9_9TREE</name>
<gene>
    <name evidence="3" type="ORF">FFLO_00151</name>
</gene>
<feature type="region of interest" description="Disordered" evidence="1">
    <location>
        <begin position="407"/>
        <end position="467"/>
    </location>
</feature>
<dbReference type="PANTHER" id="PTHR12785">
    <property type="entry name" value="SPLICING FACTOR 3B"/>
    <property type="match status" value="1"/>
</dbReference>
<feature type="compositionally biased region" description="Gly residues" evidence="1">
    <location>
        <begin position="517"/>
        <end position="526"/>
    </location>
</feature>
<dbReference type="InterPro" id="IPR006568">
    <property type="entry name" value="PSP_pro-rich"/>
</dbReference>
<dbReference type="GO" id="GO:0005634">
    <property type="term" value="C:nucleus"/>
    <property type="evidence" value="ECO:0007669"/>
    <property type="project" value="InterPro"/>
</dbReference>
<keyword evidence="4" id="KW-1185">Reference proteome</keyword>
<organism evidence="3 4">
    <name type="scientific">Filobasidium floriforme</name>
    <dbReference type="NCBI Taxonomy" id="5210"/>
    <lineage>
        <taxon>Eukaryota</taxon>
        <taxon>Fungi</taxon>
        <taxon>Dikarya</taxon>
        <taxon>Basidiomycota</taxon>
        <taxon>Agaricomycotina</taxon>
        <taxon>Tremellomycetes</taxon>
        <taxon>Filobasidiales</taxon>
        <taxon>Filobasidiaceae</taxon>
        <taxon>Filobasidium</taxon>
    </lineage>
</organism>
<dbReference type="Proteomes" id="UP000812966">
    <property type="component" value="Unassembled WGS sequence"/>
</dbReference>
<dbReference type="Pfam" id="PF04046">
    <property type="entry name" value="PSP"/>
    <property type="match status" value="1"/>
</dbReference>
<dbReference type="PANTHER" id="PTHR12785:SF6">
    <property type="entry name" value="SPLICING FACTOR 3B SUBUNIT 2"/>
    <property type="match status" value="1"/>
</dbReference>
<dbReference type="OrthoDB" id="10260794at2759"/>